<evidence type="ECO:0000313" key="2">
    <source>
        <dbReference type="Proteomes" id="UP001189624"/>
    </source>
</evidence>
<reference evidence="1" key="1">
    <citation type="submission" date="2023-10" db="EMBL/GenBank/DDBJ databases">
        <authorList>
            <person name="Domelevo Entfellner J.-B."/>
        </authorList>
    </citation>
    <scope>NUCLEOTIDE SEQUENCE</scope>
</reference>
<name>A0AA86S5W2_9FABA</name>
<dbReference type="AlphaFoldDB" id="A0AA86S5W2"/>
<keyword evidence="2" id="KW-1185">Reference proteome</keyword>
<dbReference type="Proteomes" id="UP001189624">
    <property type="component" value="Chromosome 3"/>
</dbReference>
<accession>A0AA86S5W2</accession>
<protein>
    <submittedName>
        <fullName evidence="1">Uncharacterized protein</fullName>
    </submittedName>
</protein>
<sequence length="179" mass="19968">MIDFVVVVGMWQDFAGAEMRTVAVAATQCGGGGENDVMPERDFQKLPSALSGYSLLHLSRPLILSFSKLLAKHIVIGILRDQPIMAYCFIINDLLELKLSSVVAGSGICLEKRTESLIFMELTGRETCMLFLSPSCTLTSLRLRLLSLFYFRAWSVSSKVRLARREIEESLVFVRILDG</sequence>
<proteinExistence type="predicted"/>
<dbReference type="Gramene" id="rna-AYBTSS11_LOCUS11310">
    <property type="protein sequence ID" value="CAJ1943346.1"/>
    <property type="gene ID" value="gene-AYBTSS11_LOCUS11310"/>
</dbReference>
<gene>
    <name evidence="1" type="ORF">AYBTSS11_LOCUS11310</name>
</gene>
<dbReference type="EMBL" id="OY731400">
    <property type="protein sequence ID" value="CAJ1943346.1"/>
    <property type="molecule type" value="Genomic_DNA"/>
</dbReference>
<organism evidence="1 2">
    <name type="scientific">Sphenostylis stenocarpa</name>
    <dbReference type="NCBI Taxonomy" id="92480"/>
    <lineage>
        <taxon>Eukaryota</taxon>
        <taxon>Viridiplantae</taxon>
        <taxon>Streptophyta</taxon>
        <taxon>Embryophyta</taxon>
        <taxon>Tracheophyta</taxon>
        <taxon>Spermatophyta</taxon>
        <taxon>Magnoliopsida</taxon>
        <taxon>eudicotyledons</taxon>
        <taxon>Gunneridae</taxon>
        <taxon>Pentapetalae</taxon>
        <taxon>rosids</taxon>
        <taxon>fabids</taxon>
        <taxon>Fabales</taxon>
        <taxon>Fabaceae</taxon>
        <taxon>Papilionoideae</taxon>
        <taxon>50 kb inversion clade</taxon>
        <taxon>NPAAA clade</taxon>
        <taxon>indigoferoid/millettioid clade</taxon>
        <taxon>Phaseoleae</taxon>
        <taxon>Sphenostylis</taxon>
    </lineage>
</organism>
<evidence type="ECO:0000313" key="1">
    <source>
        <dbReference type="EMBL" id="CAJ1943346.1"/>
    </source>
</evidence>